<dbReference type="EMBL" id="MFNF01000040">
    <property type="protein sequence ID" value="OGH01026.1"/>
    <property type="molecule type" value="Genomic_DNA"/>
</dbReference>
<reference evidence="7 8" key="1">
    <citation type="journal article" date="2016" name="Nat. Commun.">
        <title>Thousands of microbial genomes shed light on interconnected biogeochemical processes in an aquifer system.</title>
        <authorList>
            <person name="Anantharaman K."/>
            <person name="Brown C.T."/>
            <person name="Hug L.A."/>
            <person name="Sharon I."/>
            <person name="Castelle C.J."/>
            <person name="Probst A.J."/>
            <person name="Thomas B.C."/>
            <person name="Singh A."/>
            <person name="Wilkins M.J."/>
            <person name="Karaoz U."/>
            <person name="Brodie E.L."/>
            <person name="Williams K.H."/>
            <person name="Hubbard S.S."/>
            <person name="Banfield J.F."/>
        </authorList>
    </citation>
    <scope>NUCLEOTIDE SEQUENCE [LARGE SCALE GENOMIC DNA]</scope>
</reference>
<evidence type="ECO:0000256" key="6">
    <source>
        <dbReference type="SAM" id="Phobius"/>
    </source>
</evidence>
<dbReference type="Proteomes" id="UP000177583">
    <property type="component" value="Unassembled WGS sequence"/>
</dbReference>
<feature type="transmembrane region" description="Helical" evidence="6">
    <location>
        <begin position="363"/>
        <end position="382"/>
    </location>
</feature>
<evidence type="ECO:0000256" key="3">
    <source>
        <dbReference type="ARBA" id="ARBA00022692"/>
    </source>
</evidence>
<dbReference type="GO" id="GO:0005886">
    <property type="term" value="C:plasma membrane"/>
    <property type="evidence" value="ECO:0007669"/>
    <property type="project" value="UniProtKB-SubCell"/>
</dbReference>
<feature type="transmembrane region" description="Helical" evidence="6">
    <location>
        <begin position="88"/>
        <end position="108"/>
    </location>
</feature>
<comment type="caution">
    <text evidence="7">The sequence shown here is derived from an EMBL/GenBank/DDBJ whole genome shotgun (WGS) entry which is preliminary data.</text>
</comment>
<dbReference type="AlphaFoldDB" id="A0A1F6GS86"/>
<proteinExistence type="predicted"/>
<protein>
    <submittedName>
        <fullName evidence="7">Branched-chain amino acid ABC transporter permease</fullName>
    </submittedName>
</protein>
<dbReference type="GO" id="GO:0015658">
    <property type="term" value="F:branched-chain amino acid transmembrane transporter activity"/>
    <property type="evidence" value="ECO:0007669"/>
    <property type="project" value="InterPro"/>
</dbReference>
<keyword evidence="2" id="KW-1003">Cell membrane</keyword>
<dbReference type="CDD" id="cd06581">
    <property type="entry name" value="TM_PBP1_LivM_like"/>
    <property type="match status" value="1"/>
</dbReference>
<evidence type="ECO:0000256" key="1">
    <source>
        <dbReference type="ARBA" id="ARBA00004651"/>
    </source>
</evidence>
<keyword evidence="5 6" id="KW-0472">Membrane</keyword>
<sequence>MKALGLALGVGLWFTFLALPLAGLKVDYLAGTWELRGANLLWIFGGTALAYGLGQLWRTRLSRPAIAGLWSSFGVEPSLTRWLAYRPLRYFLVALLMALPLVASSYQTGVLVTLMMYMVLGLGLNVVVGIAGLLDLGYVAFYALGAYGYGLGHQYWGLSFWWALPLAGLLAALAGVVLGVPVLRLKGDYLAIVTLGFGEIIRLVLENWGEVTNGPAGVSGIPKPGLPGIRLGYEGENHLLYYLIFLLLLLSIGVNHRLVRSRLGRAWVALREDEIAAQAMGVNLTRTKLAAFAFGAFWAGMVGVFFAAKASFVNPASFTFAESAVLVCIVVLGGRGSVLGVILASLLLVLLPESMRFLQEYRMLLFGAVMVFSMVFLPQGLVKNPRPWYLKPKPEEP</sequence>
<dbReference type="PANTHER" id="PTHR30482">
    <property type="entry name" value="HIGH-AFFINITY BRANCHED-CHAIN AMINO ACID TRANSPORT SYSTEM PERMEASE"/>
    <property type="match status" value="1"/>
</dbReference>
<feature type="transmembrane region" description="Helical" evidence="6">
    <location>
        <begin position="239"/>
        <end position="259"/>
    </location>
</feature>
<organism evidence="7 8">
    <name type="scientific">Candidatus Lambdaproteobacteria bacterium RIFOXYD2_FULL_56_26</name>
    <dbReference type="NCBI Taxonomy" id="1817773"/>
    <lineage>
        <taxon>Bacteria</taxon>
        <taxon>Pseudomonadati</taxon>
        <taxon>Pseudomonadota</taxon>
        <taxon>Candidatus Lambdaproteobacteria</taxon>
    </lineage>
</organism>
<evidence type="ECO:0000256" key="4">
    <source>
        <dbReference type="ARBA" id="ARBA00022989"/>
    </source>
</evidence>
<gene>
    <name evidence="7" type="ORF">A2557_00305</name>
</gene>
<evidence type="ECO:0000256" key="5">
    <source>
        <dbReference type="ARBA" id="ARBA00023136"/>
    </source>
</evidence>
<dbReference type="InterPro" id="IPR043428">
    <property type="entry name" value="LivM-like"/>
</dbReference>
<dbReference type="Pfam" id="PF02653">
    <property type="entry name" value="BPD_transp_2"/>
    <property type="match status" value="1"/>
</dbReference>
<keyword evidence="3 6" id="KW-0812">Transmembrane</keyword>
<accession>A0A1F6GS86</accession>
<feature type="transmembrane region" description="Helical" evidence="6">
    <location>
        <begin position="289"/>
        <end position="312"/>
    </location>
</feature>
<feature type="transmembrane region" description="Helical" evidence="6">
    <location>
        <begin position="39"/>
        <end position="57"/>
    </location>
</feature>
<dbReference type="InterPro" id="IPR001851">
    <property type="entry name" value="ABC_transp_permease"/>
</dbReference>
<evidence type="ECO:0000313" key="8">
    <source>
        <dbReference type="Proteomes" id="UP000177583"/>
    </source>
</evidence>
<feature type="transmembrane region" description="Helical" evidence="6">
    <location>
        <begin position="162"/>
        <end position="182"/>
    </location>
</feature>
<dbReference type="PANTHER" id="PTHR30482:SF20">
    <property type="entry name" value="HIGH-AFFINITY BRANCHED-CHAIN AMINO ACID TRANSPORT SYSTEM PERMEASE PROTEIN LIVM"/>
    <property type="match status" value="1"/>
</dbReference>
<evidence type="ECO:0000313" key="7">
    <source>
        <dbReference type="EMBL" id="OGH01026.1"/>
    </source>
</evidence>
<comment type="subcellular location">
    <subcellularLocation>
        <location evidence="1">Cell membrane</location>
        <topology evidence="1">Multi-pass membrane protein</topology>
    </subcellularLocation>
</comment>
<name>A0A1F6GS86_9PROT</name>
<evidence type="ECO:0000256" key="2">
    <source>
        <dbReference type="ARBA" id="ARBA00022475"/>
    </source>
</evidence>
<keyword evidence="4 6" id="KW-1133">Transmembrane helix</keyword>
<feature type="transmembrane region" description="Helical" evidence="6">
    <location>
        <begin position="324"/>
        <end position="351"/>
    </location>
</feature>